<name>A0A8C8ZR49_PROSS</name>
<evidence type="ECO:0000313" key="1">
    <source>
        <dbReference type="Ensembl" id="ENSPSMP00000017065.1"/>
    </source>
</evidence>
<keyword evidence="2" id="KW-1185">Reference proteome</keyword>
<protein>
    <submittedName>
        <fullName evidence="1">Uncharacterized protein</fullName>
    </submittedName>
</protein>
<dbReference type="Ensembl" id="ENSPSMT00000019840.1">
    <property type="protein sequence ID" value="ENSPSMP00000017065.1"/>
    <property type="gene ID" value="ENSPSMG00000012180.1"/>
</dbReference>
<sequence length="73" mass="8840">MILKLVYQFMEFISGIWQVHFINCQEGRFCLKFFFKTYFCKQYYGFKSSSVFSLGRKLKSTNINLKKKERDSL</sequence>
<reference evidence="1" key="1">
    <citation type="submission" date="2025-08" db="UniProtKB">
        <authorList>
            <consortium name="Ensembl"/>
        </authorList>
    </citation>
    <scope>IDENTIFICATION</scope>
</reference>
<dbReference type="GeneTree" id="ENSGT00900000143685"/>
<organism evidence="1 2">
    <name type="scientific">Prolemur simus</name>
    <name type="common">Greater bamboo lemur</name>
    <name type="synonym">Hapalemur simus</name>
    <dbReference type="NCBI Taxonomy" id="1328070"/>
    <lineage>
        <taxon>Eukaryota</taxon>
        <taxon>Metazoa</taxon>
        <taxon>Chordata</taxon>
        <taxon>Craniata</taxon>
        <taxon>Vertebrata</taxon>
        <taxon>Euteleostomi</taxon>
        <taxon>Mammalia</taxon>
        <taxon>Eutheria</taxon>
        <taxon>Euarchontoglires</taxon>
        <taxon>Primates</taxon>
        <taxon>Strepsirrhini</taxon>
        <taxon>Lemuriformes</taxon>
        <taxon>Lemuridae</taxon>
        <taxon>Prolemur</taxon>
    </lineage>
</organism>
<proteinExistence type="predicted"/>
<dbReference type="Proteomes" id="UP000694414">
    <property type="component" value="Unplaced"/>
</dbReference>
<dbReference type="AlphaFoldDB" id="A0A8C8ZR49"/>
<reference evidence="1" key="2">
    <citation type="submission" date="2025-09" db="UniProtKB">
        <authorList>
            <consortium name="Ensembl"/>
        </authorList>
    </citation>
    <scope>IDENTIFICATION</scope>
</reference>
<evidence type="ECO:0000313" key="2">
    <source>
        <dbReference type="Proteomes" id="UP000694414"/>
    </source>
</evidence>
<accession>A0A8C8ZR49</accession>